<comment type="catalytic activity">
    <reaction evidence="6">
        <text>gibberellin A1 + 2-oxoglutarate + O2 = gibberellin A8 + succinate + CO2</text>
        <dbReference type="Rhea" id="RHEA:15005"/>
        <dbReference type="ChEBI" id="CHEBI:15379"/>
        <dbReference type="ChEBI" id="CHEBI:16526"/>
        <dbReference type="ChEBI" id="CHEBI:16810"/>
        <dbReference type="ChEBI" id="CHEBI:30031"/>
        <dbReference type="ChEBI" id="CHEBI:58524"/>
        <dbReference type="ChEBI" id="CHEBI:58594"/>
        <dbReference type="EC" id="1.14.11.13"/>
    </reaction>
</comment>
<name>A0A1E5V2C0_9POAL</name>
<sequence length="336" mass="35874">MTALATATSCCPNVSVEPAAAVLGRAAVPVVDLSSPGSAGAVASACGRLGFFKAVNHGIPVGLVEKLEAEALAFFSLPQNDKLLTSGAPLGYGHRKIGPNGDVGMLEFLMLSIGSNSVTTSALPTVLCYMLAEYMSRVQKVALRVLELMAEGLGMSDTNVFSRMVQRDGSDVLLRVNHYPVAMRQPAGGGRGAVGFGEHTDPQIIAVLRSNSASGLQIALRDGSWVPVEPDPESFFVNVGDSMQVLTNGRYRSVRHRVVVEAGEWARARLSMIYFGAPAPSERIAPVPELIGKGEASRYRSFTWREYKAAAYKSRLADRRLDGFQLDAQGSPDDET</sequence>
<keyword evidence="4 9" id="KW-0560">Oxidoreductase</keyword>
<dbReference type="InterPro" id="IPR005123">
    <property type="entry name" value="Oxoglu/Fe-dep_dioxygenase_dom"/>
</dbReference>
<dbReference type="SUPFAM" id="SSF51197">
    <property type="entry name" value="Clavaminate synthase-like"/>
    <property type="match status" value="1"/>
</dbReference>
<evidence type="ECO:0000256" key="4">
    <source>
        <dbReference type="ARBA" id="ARBA00023002"/>
    </source>
</evidence>
<dbReference type="InterPro" id="IPR044861">
    <property type="entry name" value="IPNS-like_FE2OG_OXY"/>
</dbReference>
<evidence type="ECO:0000256" key="7">
    <source>
        <dbReference type="ARBA" id="ARBA00061282"/>
    </source>
</evidence>
<organism evidence="11 12">
    <name type="scientific">Dichanthelium oligosanthes</name>
    <dbReference type="NCBI Taxonomy" id="888268"/>
    <lineage>
        <taxon>Eukaryota</taxon>
        <taxon>Viridiplantae</taxon>
        <taxon>Streptophyta</taxon>
        <taxon>Embryophyta</taxon>
        <taxon>Tracheophyta</taxon>
        <taxon>Spermatophyta</taxon>
        <taxon>Magnoliopsida</taxon>
        <taxon>Liliopsida</taxon>
        <taxon>Poales</taxon>
        <taxon>Poaceae</taxon>
        <taxon>PACMAD clade</taxon>
        <taxon>Panicoideae</taxon>
        <taxon>Panicodae</taxon>
        <taxon>Paniceae</taxon>
        <taxon>Dichantheliinae</taxon>
        <taxon>Dichanthelium</taxon>
    </lineage>
</organism>
<accession>A0A1E5V2C0</accession>
<keyword evidence="12" id="KW-1185">Reference proteome</keyword>
<dbReference type="GO" id="GO:0046872">
    <property type="term" value="F:metal ion binding"/>
    <property type="evidence" value="ECO:0007669"/>
    <property type="project" value="UniProtKB-KW"/>
</dbReference>
<evidence type="ECO:0000256" key="1">
    <source>
        <dbReference type="ARBA" id="ARBA00001961"/>
    </source>
</evidence>
<evidence type="ECO:0000256" key="3">
    <source>
        <dbReference type="ARBA" id="ARBA00022964"/>
    </source>
</evidence>
<protein>
    <recommendedName>
        <fullName evidence="8">gibberellin 2beta-dioxygenase</fullName>
        <ecNumber evidence="8">1.14.11.13</ecNumber>
    </recommendedName>
</protein>
<dbReference type="InterPro" id="IPR027443">
    <property type="entry name" value="IPNS-like_sf"/>
</dbReference>
<keyword evidence="3 11" id="KW-0223">Dioxygenase</keyword>
<reference evidence="11 12" key="1">
    <citation type="submission" date="2016-09" db="EMBL/GenBank/DDBJ databases">
        <title>The draft genome of Dichanthelium oligosanthes: A C3 panicoid grass species.</title>
        <authorList>
            <person name="Studer A.J."/>
            <person name="Schnable J.C."/>
            <person name="Brutnell T.P."/>
        </authorList>
    </citation>
    <scope>NUCLEOTIDE SEQUENCE [LARGE SCALE GENOMIC DNA]</scope>
    <source>
        <strain evidence="12">cv. Kellogg 1175</strain>
        <tissue evidence="11">Leaf</tissue>
    </source>
</reference>
<dbReference type="GO" id="GO:0045543">
    <property type="term" value="F:gibberellin 2-beta-dioxygenase activity"/>
    <property type="evidence" value="ECO:0007669"/>
    <property type="project" value="UniProtKB-EC"/>
</dbReference>
<dbReference type="PROSITE" id="PS51471">
    <property type="entry name" value="FE2OG_OXY"/>
    <property type="match status" value="1"/>
</dbReference>
<evidence type="ECO:0000256" key="8">
    <source>
        <dbReference type="ARBA" id="ARBA00066708"/>
    </source>
</evidence>
<dbReference type="OrthoDB" id="288590at2759"/>
<comment type="cofactor">
    <cofactor evidence="1">
        <name>L-ascorbate</name>
        <dbReference type="ChEBI" id="CHEBI:38290"/>
    </cofactor>
</comment>
<comment type="similarity">
    <text evidence="7">Belongs to the iron/ascorbate-dependent oxidoreductase family. GA2OX subfamily.</text>
</comment>
<feature type="domain" description="Fe2OG dioxygenase" evidence="10">
    <location>
        <begin position="169"/>
        <end position="278"/>
    </location>
</feature>
<evidence type="ECO:0000256" key="2">
    <source>
        <dbReference type="ARBA" id="ARBA00022723"/>
    </source>
</evidence>
<dbReference type="InterPro" id="IPR050231">
    <property type="entry name" value="Iron_ascorbate_oxido_reductase"/>
</dbReference>
<dbReference type="STRING" id="888268.A0A1E5V2C0"/>
<evidence type="ECO:0000313" key="12">
    <source>
        <dbReference type="Proteomes" id="UP000095767"/>
    </source>
</evidence>
<gene>
    <name evidence="11" type="ORF">BAE44_0019664</name>
</gene>
<dbReference type="Proteomes" id="UP000095767">
    <property type="component" value="Unassembled WGS sequence"/>
</dbReference>
<dbReference type="Pfam" id="PF03171">
    <property type="entry name" value="2OG-FeII_Oxy"/>
    <property type="match status" value="1"/>
</dbReference>
<keyword evidence="2 9" id="KW-0479">Metal-binding</keyword>
<comment type="caution">
    <text evidence="11">The sequence shown here is derived from an EMBL/GenBank/DDBJ whole genome shotgun (WGS) entry which is preliminary data.</text>
</comment>
<evidence type="ECO:0000256" key="9">
    <source>
        <dbReference type="RuleBase" id="RU003682"/>
    </source>
</evidence>
<dbReference type="Pfam" id="PF14226">
    <property type="entry name" value="DIOX_N"/>
    <property type="match status" value="1"/>
</dbReference>
<evidence type="ECO:0000256" key="6">
    <source>
        <dbReference type="ARBA" id="ARBA00052204"/>
    </source>
</evidence>
<evidence type="ECO:0000256" key="5">
    <source>
        <dbReference type="ARBA" id="ARBA00023004"/>
    </source>
</evidence>
<dbReference type="EMBL" id="LWDX02053983">
    <property type="protein sequence ID" value="OEL19316.1"/>
    <property type="molecule type" value="Genomic_DNA"/>
</dbReference>
<evidence type="ECO:0000313" key="11">
    <source>
        <dbReference type="EMBL" id="OEL19316.1"/>
    </source>
</evidence>
<keyword evidence="5 9" id="KW-0408">Iron</keyword>
<dbReference type="AlphaFoldDB" id="A0A1E5V2C0"/>
<dbReference type="Gene3D" id="2.60.120.330">
    <property type="entry name" value="B-lactam Antibiotic, Isopenicillin N Synthase, Chain"/>
    <property type="match status" value="1"/>
</dbReference>
<evidence type="ECO:0000259" key="10">
    <source>
        <dbReference type="PROSITE" id="PS51471"/>
    </source>
</evidence>
<dbReference type="EC" id="1.14.11.13" evidence="8"/>
<proteinExistence type="inferred from homology"/>
<dbReference type="InterPro" id="IPR026992">
    <property type="entry name" value="DIOX_N"/>
</dbReference>
<dbReference type="FunFam" id="2.60.120.330:FF:000014">
    <property type="entry name" value="Gibberellin 2-beta-dioxygenase 1"/>
    <property type="match status" value="1"/>
</dbReference>
<dbReference type="PANTHER" id="PTHR47990">
    <property type="entry name" value="2-OXOGLUTARATE (2OG) AND FE(II)-DEPENDENT OXYGENASE SUPERFAMILY PROTEIN-RELATED"/>
    <property type="match status" value="1"/>
</dbReference>